<keyword evidence="3" id="KW-1185">Reference proteome</keyword>
<organism evidence="2 3">
    <name type="scientific">Devosia soli</name>
    <dbReference type="NCBI Taxonomy" id="361041"/>
    <lineage>
        <taxon>Bacteria</taxon>
        <taxon>Pseudomonadati</taxon>
        <taxon>Pseudomonadota</taxon>
        <taxon>Alphaproteobacteria</taxon>
        <taxon>Hyphomicrobiales</taxon>
        <taxon>Devosiaceae</taxon>
        <taxon>Devosia</taxon>
    </lineage>
</organism>
<dbReference type="Proteomes" id="UP000033514">
    <property type="component" value="Unassembled WGS sequence"/>
</dbReference>
<dbReference type="AlphaFoldDB" id="A0A0F5LC61"/>
<protein>
    <recommendedName>
        <fullName evidence="4">VanZ-like domain-containing protein</fullName>
    </recommendedName>
</protein>
<gene>
    <name evidence="2" type="ORF">VW35_05830</name>
</gene>
<keyword evidence="1" id="KW-1133">Transmembrane helix</keyword>
<evidence type="ECO:0008006" key="4">
    <source>
        <dbReference type="Google" id="ProtNLM"/>
    </source>
</evidence>
<sequence>MWHFAKMLIKDMTGLTDPVLHLIVGTVVYLGLALALRRPIVALAIVVSLQLTNETVDLVENLNGAGFGGALEDTALTLVPALVLSLLFCELQRAFPKTA</sequence>
<reference evidence="2 3" key="1">
    <citation type="submission" date="2015-03" db="EMBL/GenBank/DDBJ databases">
        <authorList>
            <person name="Hassan Y.I."/>
            <person name="Lepp D."/>
            <person name="Zhou T."/>
        </authorList>
    </citation>
    <scope>NUCLEOTIDE SEQUENCE [LARGE SCALE GENOMIC DNA]</scope>
    <source>
        <strain evidence="2 3">GH2-10</strain>
    </source>
</reference>
<evidence type="ECO:0000256" key="1">
    <source>
        <dbReference type="SAM" id="Phobius"/>
    </source>
</evidence>
<feature type="transmembrane region" description="Helical" evidence="1">
    <location>
        <begin position="20"/>
        <end position="36"/>
    </location>
</feature>
<keyword evidence="1" id="KW-0812">Transmembrane</keyword>
<keyword evidence="1" id="KW-0472">Membrane</keyword>
<dbReference type="STRING" id="361041.VW35_05830"/>
<dbReference type="PATRIC" id="fig|361041.3.peg.485"/>
<dbReference type="OrthoDB" id="8481977at2"/>
<accession>A0A0F5LC61</accession>
<name>A0A0F5LC61_9HYPH</name>
<comment type="caution">
    <text evidence="2">The sequence shown here is derived from an EMBL/GenBank/DDBJ whole genome shotgun (WGS) entry which is preliminary data.</text>
</comment>
<evidence type="ECO:0000313" key="3">
    <source>
        <dbReference type="Proteomes" id="UP000033514"/>
    </source>
</evidence>
<dbReference type="EMBL" id="LAJG01000014">
    <property type="protein sequence ID" value="KKB79981.1"/>
    <property type="molecule type" value="Genomic_DNA"/>
</dbReference>
<evidence type="ECO:0000313" key="2">
    <source>
        <dbReference type="EMBL" id="KKB79981.1"/>
    </source>
</evidence>
<proteinExistence type="predicted"/>
<dbReference type="RefSeq" id="WP_046142045.1">
    <property type="nucleotide sequence ID" value="NZ_LAJG01000014.1"/>
</dbReference>